<dbReference type="CDD" id="cd05907">
    <property type="entry name" value="VL_LC_FACS_like"/>
    <property type="match status" value="1"/>
</dbReference>
<evidence type="ECO:0000313" key="4">
    <source>
        <dbReference type="EMBL" id="RGR94239.1"/>
    </source>
</evidence>
<sequence length="601" mass="68801">MSNSYLSTLICRQAKKYGDRIALKYRDYETESWISVSWNQFAEKVNWVSNALIALGAEVQENIGVFSQNMPECLYTDFGAFGSRIVTIPLYATSSEAQVHYILQDAGIRFLFVGEQYQYDVACRVQNLCKTLKQIIIFDPKVKRSASDTNSIYYSDFLKLGMERKFQAEVDKRTSESGNGDLANILYTSGTTGESKGVMLHHSCYEAAFAAHDGRLTTLGESDVVMNFLPFTHIFERAWSYYCINKGCLLCINLRPQDIQKTIKEIRPTAMCSVPRFWEKVYAGVQEKINETTGLKKSLMLDALKVGKEHNITYLMNGKTPPPLLHMKYKFYEKTIYSLLKKTIGIENGNFFPTAGAAIPRAVEEFVHSVGINMIAGYGLTETTATVSCCWFDSFRIGSVGRVMPNLEIKIGENNEILLRGETITKGYYRKEAMTRQVLTEDGWFHTGDAGYIEDGFLFLTERIKDLFKTSNGKYIAPQAIETKLVVDRYIDQISIIADQRKFVSALIVPEYGQVKKYAEEHHIAYTDMKDLLQKQEILDLFRLRIDTLQQEFAHYEQIKRFTLLPEPFSMDKGELTNTLKIKRPVLMKNYAKEIEKMYEE</sequence>
<feature type="domain" description="AMP-dependent synthetase/ligase" evidence="3">
    <location>
        <begin position="12"/>
        <end position="429"/>
    </location>
</feature>
<dbReference type="Proteomes" id="UP000285864">
    <property type="component" value="Unassembled WGS sequence"/>
</dbReference>
<evidence type="ECO:0000259" key="3">
    <source>
        <dbReference type="Pfam" id="PF00501"/>
    </source>
</evidence>
<dbReference type="RefSeq" id="WP_118484880.1">
    <property type="nucleotide sequence ID" value="NZ_CAUELD010000014.1"/>
</dbReference>
<dbReference type="InterPro" id="IPR020845">
    <property type="entry name" value="AMP-binding_CS"/>
</dbReference>
<gene>
    <name evidence="4" type="ORF">DWY20_10405</name>
</gene>
<evidence type="ECO:0000256" key="2">
    <source>
        <dbReference type="ARBA" id="ARBA00022840"/>
    </source>
</evidence>
<dbReference type="PANTHER" id="PTHR43272:SF33">
    <property type="entry name" value="AMP-BINDING DOMAIN-CONTAINING PROTEIN-RELATED"/>
    <property type="match status" value="1"/>
</dbReference>
<dbReference type="EMBL" id="QRUU01000046">
    <property type="protein sequence ID" value="RGR94239.1"/>
    <property type="molecule type" value="Genomic_DNA"/>
</dbReference>
<evidence type="ECO:0000313" key="5">
    <source>
        <dbReference type="Proteomes" id="UP000285864"/>
    </source>
</evidence>
<dbReference type="Pfam" id="PF23562">
    <property type="entry name" value="AMP-binding_C_3"/>
    <property type="match status" value="1"/>
</dbReference>
<comment type="caution">
    <text evidence="4">The sequence shown here is derived from an EMBL/GenBank/DDBJ whole genome shotgun (WGS) entry which is preliminary data.</text>
</comment>
<proteinExistence type="predicted"/>
<keyword evidence="5" id="KW-1185">Reference proteome</keyword>
<evidence type="ECO:0000256" key="1">
    <source>
        <dbReference type="ARBA" id="ARBA00022741"/>
    </source>
</evidence>
<name>A0A412GHK9_9BACT</name>
<dbReference type="InterPro" id="IPR000873">
    <property type="entry name" value="AMP-dep_synth/lig_dom"/>
</dbReference>
<dbReference type="GO" id="GO:0004467">
    <property type="term" value="F:long-chain fatty acid-CoA ligase activity"/>
    <property type="evidence" value="ECO:0007669"/>
    <property type="project" value="TreeGrafter"/>
</dbReference>
<dbReference type="Pfam" id="PF00501">
    <property type="entry name" value="AMP-binding"/>
    <property type="match status" value="1"/>
</dbReference>
<dbReference type="InterPro" id="IPR042099">
    <property type="entry name" value="ANL_N_sf"/>
</dbReference>
<dbReference type="PANTHER" id="PTHR43272">
    <property type="entry name" value="LONG-CHAIN-FATTY-ACID--COA LIGASE"/>
    <property type="match status" value="1"/>
</dbReference>
<dbReference type="PROSITE" id="PS00455">
    <property type="entry name" value="AMP_BINDING"/>
    <property type="match status" value="1"/>
</dbReference>
<keyword evidence="4" id="KW-0436">Ligase</keyword>
<reference evidence="4 5" key="1">
    <citation type="submission" date="2018-08" db="EMBL/GenBank/DDBJ databases">
        <title>A genome reference for cultivated species of the human gut microbiota.</title>
        <authorList>
            <person name="Zou Y."/>
            <person name="Xue W."/>
            <person name="Luo G."/>
        </authorList>
    </citation>
    <scope>NUCLEOTIDE SEQUENCE [LARGE SCALE GENOMIC DNA]</scope>
    <source>
        <strain evidence="4 5">AF24-2</strain>
    </source>
</reference>
<keyword evidence="2" id="KW-0067">ATP-binding</keyword>
<protein>
    <submittedName>
        <fullName evidence="4">Long-chain fatty acid--CoA ligase</fullName>
    </submittedName>
</protein>
<dbReference type="Gene3D" id="3.40.50.12780">
    <property type="entry name" value="N-terminal domain of ligase-like"/>
    <property type="match status" value="1"/>
</dbReference>
<dbReference type="GO" id="GO:0016020">
    <property type="term" value="C:membrane"/>
    <property type="evidence" value="ECO:0007669"/>
    <property type="project" value="TreeGrafter"/>
</dbReference>
<accession>A0A412GHK9</accession>
<dbReference type="AlphaFoldDB" id="A0A412GHK9"/>
<keyword evidence="1" id="KW-0547">Nucleotide-binding</keyword>
<dbReference type="SUPFAM" id="SSF56801">
    <property type="entry name" value="Acetyl-CoA synthetase-like"/>
    <property type="match status" value="1"/>
</dbReference>
<organism evidence="4 5">
    <name type="scientific">Phocaeicola coprocola</name>
    <dbReference type="NCBI Taxonomy" id="310298"/>
    <lineage>
        <taxon>Bacteria</taxon>
        <taxon>Pseudomonadati</taxon>
        <taxon>Bacteroidota</taxon>
        <taxon>Bacteroidia</taxon>
        <taxon>Bacteroidales</taxon>
        <taxon>Bacteroidaceae</taxon>
        <taxon>Phocaeicola</taxon>
    </lineage>
</organism>
<dbReference type="GO" id="GO:0005524">
    <property type="term" value="F:ATP binding"/>
    <property type="evidence" value="ECO:0007669"/>
    <property type="project" value="UniProtKB-KW"/>
</dbReference>